<organism evidence="4 5">
    <name type="scientific">Nostoc cycadae WK-1</name>
    <dbReference type="NCBI Taxonomy" id="1861711"/>
    <lineage>
        <taxon>Bacteria</taxon>
        <taxon>Bacillati</taxon>
        <taxon>Cyanobacteriota</taxon>
        <taxon>Cyanophyceae</taxon>
        <taxon>Nostocales</taxon>
        <taxon>Nostocaceae</taxon>
        <taxon>Nostoc</taxon>
    </lineage>
</organism>
<gene>
    <name evidence="4" type="ORF">NCWK1_1249</name>
</gene>
<dbReference type="Proteomes" id="UP000236527">
    <property type="component" value="Unassembled WGS sequence"/>
</dbReference>
<dbReference type="AlphaFoldDB" id="A0A2H6LE85"/>
<dbReference type="GO" id="GO:0031412">
    <property type="term" value="P:gas vesicle organization"/>
    <property type="evidence" value="ECO:0007669"/>
    <property type="project" value="InterPro"/>
</dbReference>
<evidence type="ECO:0000256" key="2">
    <source>
        <dbReference type="ARBA" id="ARBA00035108"/>
    </source>
</evidence>
<evidence type="ECO:0000313" key="4">
    <source>
        <dbReference type="EMBL" id="GBE91525.1"/>
    </source>
</evidence>
<evidence type="ECO:0000256" key="1">
    <source>
        <dbReference type="ARBA" id="ARBA00022987"/>
    </source>
</evidence>
<comment type="caution">
    <text evidence="4">The sequence shown here is derived from an EMBL/GenBank/DDBJ whole genome shotgun (WGS) entry which is preliminary data.</text>
</comment>
<sequence length="256" mass="29586">MSYGFYIYGILTLPAPQDLNLEGLDRQPVQIKILDDFAVIYSEAQQERYLASRRNLLSHEKVLEDIMQAGDVYDGLRQRNLLPVQFGLLVASWETFSEQLIRPHQEELTQLLAKLSGRREVSVKVFWNTEAEIQGLLAEHPNLKTERDKLVGQPLNMEQVIQIGQAIEQGMSDRKQGIINLFQGTLNSIAIDMVENTPQMDTMIYNAAYLIPWEAESQFSEQVEALDRQFEERLRIRYNNFTAPFNFARLRLFSSN</sequence>
<comment type="similarity">
    <text evidence="3">Belongs to the gas vesicle GvpF/GvpL family.</text>
</comment>
<protein>
    <submittedName>
        <fullName evidence="4">Protein GvpF/L</fullName>
    </submittedName>
</protein>
<proteinExistence type="inferred from homology"/>
<keyword evidence="1" id="KW-0304">Gas vesicle</keyword>
<name>A0A2H6LE85_9NOSO</name>
<evidence type="ECO:0000313" key="5">
    <source>
        <dbReference type="Proteomes" id="UP000236527"/>
    </source>
</evidence>
<accession>A0A2H6LE85</accession>
<comment type="subcellular location">
    <subcellularLocation>
        <location evidence="2">Gas vesicle</location>
    </subcellularLocation>
</comment>
<evidence type="ECO:0000256" key="3">
    <source>
        <dbReference type="ARBA" id="ARBA00035643"/>
    </source>
</evidence>
<reference evidence="5" key="1">
    <citation type="journal article" date="2018" name="Genome Announc.">
        <title>Draft Genome Sequence of the Nitrogen-Fixing and Hormogonia-Inducing Cyanobacterium Nostoc cycadae Strain WK-1, Isolated from the Coralloid Roots of Cycas revoluta.</title>
        <authorList>
            <person name="Kanesaki Y."/>
            <person name="Hirose M."/>
            <person name="Hirose Y."/>
            <person name="Fujisawa T."/>
            <person name="Nakamura Y."/>
            <person name="Watanabe S."/>
            <person name="Matsunaga S."/>
            <person name="Uchida H."/>
            <person name="Murakami A."/>
        </authorList>
    </citation>
    <scope>NUCLEOTIDE SEQUENCE [LARGE SCALE GENOMIC DNA]</scope>
    <source>
        <strain evidence="5">WK-1</strain>
    </source>
</reference>
<keyword evidence="5" id="KW-1185">Reference proteome</keyword>
<dbReference type="EMBL" id="BDGE01000023">
    <property type="protein sequence ID" value="GBE91525.1"/>
    <property type="molecule type" value="Genomic_DNA"/>
</dbReference>
<dbReference type="PANTHER" id="PTHR36852:SF1">
    <property type="entry name" value="PROTEIN GVPL 2"/>
    <property type="match status" value="1"/>
</dbReference>
<dbReference type="PANTHER" id="PTHR36852">
    <property type="entry name" value="PROTEIN GVPL 2"/>
    <property type="match status" value="1"/>
</dbReference>
<dbReference type="InterPro" id="IPR009430">
    <property type="entry name" value="GvpL/GvpF"/>
</dbReference>
<dbReference type="Pfam" id="PF06386">
    <property type="entry name" value="GvpL_GvpF"/>
    <property type="match status" value="1"/>
</dbReference>
<dbReference type="RefSeq" id="WP_103124154.1">
    <property type="nucleotide sequence ID" value="NZ_DF978424.1"/>
</dbReference>
<dbReference type="GO" id="GO:0031411">
    <property type="term" value="C:gas vesicle"/>
    <property type="evidence" value="ECO:0007669"/>
    <property type="project" value="UniProtKB-SubCell"/>
</dbReference>